<organism evidence="1 2">
    <name type="scientific">Oceanobacillus picturae</name>
    <dbReference type="NCBI Taxonomy" id="171693"/>
    <lineage>
        <taxon>Bacteria</taxon>
        <taxon>Bacillati</taxon>
        <taxon>Bacillota</taxon>
        <taxon>Bacilli</taxon>
        <taxon>Bacillales</taxon>
        <taxon>Bacillaceae</taxon>
        <taxon>Oceanobacillus</taxon>
    </lineage>
</organism>
<proteinExistence type="predicted"/>
<dbReference type="EMBL" id="BBXV01000029">
    <property type="protein sequence ID" value="GAQ18573.1"/>
    <property type="molecule type" value="Genomic_DNA"/>
</dbReference>
<sequence>MTARKKYTISEYRSIKLVIPCQDSPRMTPTVIKILFHISVPITVNSINRPNLILDIPAGIDIKLRTTGTILPINTVQ</sequence>
<comment type="caution">
    <text evidence="1">The sequence shown here is derived from an EMBL/GenBank/DDBJ whole genome shotgun (WGS) entry which is preliminary data.</text>
</comment>
<dbReference type="Proteomes" id="UP000052946">
    <property type="component" value="Unassembled WGS sequence"/>
</dbReference>
<gene>
    <name evidence="1" type="ORF">OPHB3_2514</name>
</gene>
<evidence type="ECO:0000313" key="2">
    <source>
        <dbReference type="Proteomes" id="UP000052946"/>
    </source>
</evidence>
<evidence type="ECO:0000313" key="1">
    <source>
        <dbReference type="EMBL" id="GAQ18573.1"/>
    </source>
</evidence>
<accession>A0A0U9I0C7</accession>
<dbReference type="AlphaFoldDB" id="A0A0U9I0C7"/>
<name>A0A0U9I0C7_9BACI</name>
<reference evidence="1 2" key="2">
    <citation type="journal article" date="2016" name="Genome Announc.">
        <title>Draft Genome Sequence of Oceanobacillus picturae Heshi-B3, Isolated from Fermented Rice Bran in a Traditional Japanese Seafood Dish.</title>
        <authorList>
            <person name="Akuzawa S."/>
            <person name="Nagaoka J."/>
            <person name="Kanekatsu M."/>
            <person name="Kanesaki Y."/>
            <person name="Suzuki T."/>
        </authorList>
    </citation>
    <scope>NUCLEOTIDE SEQUENCE [LARGE SCALE GENOMIC DNA]</scope>
    <source>
        <strain evidence="1 2">Heshi-B3</strain>
    </source>
</reference>
<protein>
    <submittedName>
        <fullName evidence="1">Uncharacterized protein</fullName>
    </submittedName>
</protein>
<reference evidence="2" key="1">
    <citation type="submission" date="2015-07" db="EMBL/GenBank/DDBJ databases">
        <title>Draft Genome Sequence of Oceanobacillus picturae Heshi-B3 that Was Isolated from Fermented Rice Bran with Aging Salted Mackerel, Which Was Named Heshiko as Traditional Fermented Seafood in Japan.</title>
        <authorList>
            <person name="Akuzawa S."/>
            <person name="Nakagawa J."/>
            <person name="Kanekatsu T."/>
            <person name="Kanesaki Y."/>
            <person name="Suzuki T."/>
        </authorList>
    </citation>
    <scope>NUCLEOTIDE SEQUENCE [LARGE SCALE GENOMIC DNA]</scope>
    <source>
        <strain evidence="2">Heshi-B3</strain>
    </source>
</reference>